<dbReference type="Proteomes" id="UP000310997">
    <property type="component" value="Unassembled WGS sequence"/>
</dbReference>
<protein>
    <submittedName>
        <fullName evidence="3">Uncharacterized protein</fullName>
    </submittedName>
</protein>
<evidence type="ECO:0000313" key="2">
    <source>
        <dbReference type="EMBL" id="VSJ51150.1"/>
    </source>
</evidence>
<accession>A0A064C1K8</accession>
<dbReference type="RefSeq" id="WP_000656294.1">
    <property type="nucleotide sequence ID" value="NZ_AP018937.1"/>
</dbReference>
<evidence type="ECO:0000313" key="5">
    <source>
        <dbReference type="Proteomes" id="UP000310997"/>
    </source>
</evidence>
<reference evidence="1 4" key="1">
    <citation type="submission" date="2015-03" db="EMBL/GenBank/DDBJ databases">
        <authorList>
            <person name="Murphy D."/>
        </authorList>
    </citation>
    <scope>NUCLEOTIDE SEQUENCE [LARGE SCALE GENOMIC DNA]</scope>
    <source>
        <strain evidence="1 4">SMRU1708</strain>
    </source>
</reference>
<reference evidence="5 6" key="2">
    <citation type="submission" date="2019-04" db="EMBL/GenBank/DDBJ databases">
        <authorList>
            <consortium name="Pathogen Informatics"/>
        </authorList>
    </citation>
    <scope>NUCLEOTIDE SEQUENCE [LARGE SCALE GENOMIC DNA]</scope>
    <source>
        <strain evidence="2 6">GPSC38</strain>
        <strain evidence="3 5">GPSC559</strain>
    </source>
</reference>
<name>A0A064C1K8_STREE</name>
<gene>
    <name evidence="1" type="ORF">ERS021218_00894</name>
    <name evidence="2" type="ORF">SAMEA104154639_00496</name>
    <name evidence="3" type="ORF">SAMEA4038883_00973</name>
</gene>
<dbReference type="Proteomes" id="UP000046095">
    <property type="component" value="Unassembled WGS sequence"/>
</dbReference>
<dbReference type="Proteomes" id="UP000314170">
    <property type="component" value="Unassembled WGS sequence"/>
</dbReference>
<dbReference type="AlphaFoldDB" id="A0A064C1K8"/>
<proteinExistence type="predicted"/>
<dbReference type="EMBL" id="CABDLL010000006">
    <property type="protein sequence ID" value="VTE38280.1"/>
    <property type="molecule type" value="Genomic_DNA"/>
</dbReference>
<dbReference type="PATRIC" id="fig|1313.5273.peg.1611"/>
<evidence type="ECO:0000313" key="4">
    <source>
        <dbReference type="Proteomes" id="UP000046095"/>
    </source>
</evidence>
<dbReference type="OMA" id="MVVFSHM"/>
<evidence type="ECO:0000313" key="1">
    <source>
        <dbReference type="EMBL" id="COR51972.1"/>
    </source>
</evidence>
<evidence type="ECO:0000313" key="6">
    <source>
        <dbReference type="Proteomes" id="UP000314170"/>
    </source>
</evidence>
<evidence type="ECO:0000313" key="3">
    <source>
        <dbReference type="EMBL" id="VTE38280.1"/>
    </source>
</evidence>
<organism evidence="3 5">
    <name type="scientific">Streptococcus pneumoniae</name>
    <dbReference type="NCBI Taxonomy" id="1313"/>
    <lineage>
        <taxon>Bacteria</taxon>
        <taxon>Bacillati</taxon>
        <taxon>Bacillota</taxon>
        <taxon>Bacilli</taxon>
        <taxon>Lactobacillales</taxon>
        <taxon>Streptococcaceae</taxon>
        <taxon>Streptococcus</taxon>
    </lineage>
</organism>
<sequence length="122" mass="14749">MKDYKINFDLGKIEYFDNNCLIQVYKFISFYDIYEMVFAFHLPPDELITNVIFKEKINSMLKCYIDRLLYVFINPTHFTEKVNLQFYGSFFSYEFICREVGNILKNKGVKCNLNFFEGEEYL</sequence>
<dbReference type="EMBL" id="CABBZR010000002">
    <property type="protein sequence ID" value="VSJ51150.1"/>
    <property type="molecule type" value="Genomic_DNA"/>
</dbReference>
<dbReference type="EMBL" id="CRVC01000008">
    <property type="protein sequence ID" value="COR51972.1"/>
    <property type="molecule type" value="Genomic_DNA"/>
</dbReference>